<dbReference type="CDD" id="cd03411">
    <property type="entry name" value="Ferrochelatase_N"/>
    <property type="match status" value="1"/>
</dbReference>
<dbReference type="PROSITE" id="PS00534">
    <property type="entry name" value="FERROCHELATASE"/>
    <property type="match status" value="1"/>
</dbReference>
<dbReference type="PANTHER" id="PTHR11108:SF1">
    <property type="entry name" value="FERROCHELATASE, MITOCHONDRIAL"/>
    <property type="match status" value="1"/>
</dbReference>
<dbReference type="RefSeq" id="WP_088073758.1">
    <property type="nucleotide sequence ID" value="NZ_JAHQCR010000024.1"/>
</dbReference>
<comment type="catalytic activity">
    <reaction evidence="6">
        <text>Fe-coproporphyrin III + 2 H(+) = coproporphyrin III + Fe(2+)</text>
        <dbReference type="Rhea" id="RHEA:49572"/>
        <dbReference type="ChEBI" id="CHEBI:15378"/>
        <dbReference type="ChEBI" id="CHEBI:29033"/>
        <dbReference type="ChEBI" id="CHEBI:68438"/>
        <dbReference type="ChEBI" id="CHEBI:131725"/>
        <dbReference type="EC" id="4.99.1.9"/>
    </reaction>
    <physiologicalReaction direction="right-to-left" evidence="6">
        <dbReference type="Rhea" id="RHEA:49574"/>
    </physiologicalReaction>
</comment>
<name>A0ABS6JTD9_9BACI</name>
<keyword evidence="10" id="KW-1185">Reference proteome</keyword>
<dbReference type="EMBL" id="JAHQCR010000024">
    <property type="protein sequence ID" value="MBU9720944.1"/>
    <property type="molecule type" value="Genomic_DNA"/>
</dbReference>
<gene>
    <name evidence="9" type="primary">hemH</name>
    <name evidence="7" type="synonym">cpfC</name>
    <name evidence="9" type="ORF">KS407_05705</name>
</gene>
<evidence type="ECO:0000256" key="1">
    <source>
        <dbReference type="ARBA" id="ARBA00004744"/>
    </source>
</evidence>
<comment type="similarity">
    <text evidence="7 8">Belongs to the ferrochelatase family.</text>
</comment>
<keyword evidence="4 7" id="KW-0456">Lyase</keyword>
<dbReference type="Pfam" id="PF00762">
    <property type="entry name" value="Ferrochelatase"/>
    <property type="match status" value="1"/>
</dbReference>
<dbReference type="CDD" id="cd00419">
    <property type="entry name" value="Ferrochelatase_C"/>
    <property type="match status" value="1"/>
</dbReference>
<dbReference type="Proteomes" id="UP000790580">
    <property type="component" value="Unassembled WGS sequence"/>
</dbReference>
<dbReference type="PANTHER" id="PTHR11108">
    <property type="entry name" value="FERROCHELATASE"/>
    <property type="match status" value="1"/>
</dbReference>
<comment type="subcellular location">
    <subcellularLocation>
        <location evidence="7 8">Cytoplasm</location>
    </subcellularLocation>
</comment>
<organism evidence="9 10">
    <name type="scientific">Evansella alkalicola</name>
    <dbReference type="NCBI Taxonomy" id="745819"/>
    <lineage>
        <taxon>Bacteria</taxon>
        <taxon>Bacillati</taxon>
        <taxon>Bacillota</taxon>
        <taxon>Bacilli</taxon>
        <taxon>Bacillales</taxon>
        <taxon>Bacillaceae</taxon>
        <taxon>Evansella</taxon>
    </lineage>
</organism>
<dbReference type="InterPro" id="IPR033659">
    <property type="entry name" value="Ferrochelatase_N"/>
</dbReference>
<comment type="caution">
    <text evidence="9">The sequence shown here is derived from an EMBL/GenBank/DDBJ whole genome shotgun (WGS) entry which is preliminary data.</text>
</comment>
<evidence type="ECO:0000256" key="7">
    <source>
        <dbReference type="HAMAP-Rule" id="MF_00323"/>
    </source>
</evidence>
<reference evidence="9 10" key="1">
    <citation type="submission" date="2021-06" db="EMBL/GenBank/DDBJ databases">
        <title>Bacillus sp. RD4P76, an endophyte from a halophyte.</title>
        <authorList>
            <person name="Sun J.-Q."/>
        </authorList>
    </citation>
    <scope>NUCLEOTIDE SEQUENCE [LARGE SCALE GENOMIC DNA]</scope>
    <source>
        <strain evidence="9 10">JCM 17098</strain>
    </source>
</reference>
<dbReference type="InterPro" id="IPR019772">
    <property type="entry name" value="Ferrochelatase_AS"/>
</dbReference>
<keyword evidence="7" id="KW-0479">Metal-binding</keyword>
<feature type="binding site" evidence="7">
    <location>
        <position position="274"/>
    </location>
    <ligand>
        <name>Fe(2+)</name>
        <dbReference type="ChEBI" id="CHEBI:29033"/>
    </ligand>
</feature>
<dbReference type="InterPro" id="IPR001015">
    <property type="entry name" value="Ferrochelatase"/>
</dbReference>
<comment type="pathway">
    <text evidence="1 7 8">Porphyrin-containing compound metabolism; protoheme biosynthesis.</text>
</comment>
<keyword evidence="3 7" id="KW-0350">Heme biosynthesis</keyword>
<evidence type="ECO:0000256" key="5">
    <source>
        <dbReference type="ARBA" id="ARBA00023244"/>
    </source>
</evidence>
<evidence type="ECO:0000313" key="10">
    <source>
        <dbReference type="Proteomes" id="UP000790580"/>
    </source>
</evidence>
<sequence>MEKTAVLLVNLGTPNAPDTKSVRKYLKEFLSDQRVIDLPRWKWLPILHGIVLRFRPKKSAELYQSIWTEEGSPLLVYSELQMDKLQQRFIDEGDIRVRLAMTYGQPSIRDEVEKLHQWGVRRLVVVPLYPQYSSTTTASVWDGVQKEVSKWRDIPEVSFIRDYPDHPKYIEVLKKRVENGIAENGKPDALVVSYHGIPTRYVETGDDYVERCTVTTEALRSLFPDIEIIQSYQSKFGKEPWIEPSTTDTLVRLAEKGKRHVHIMAPGFAADCLETLEELVEENKEAFMEAGGLEYSYLPAPNDDSLFIDCLEDLVRKRLV</sequence>
<evidence type="ECO:0000256" key="4">
    <source>
        <dbReference type="ARBA" id="ARBA00023239"/>
    </source>
</evidence>
<dbReference type="NCBIfam" id="TIGR00109">
    <property type="entry name" value="hemH"/>
    <property type="match status" value="1"/>
</dbReference>
<dbReference type="GO" id="GO:0016829">
    <property type="term" value="F:lyase activity"/>
    <property type="evidence" value="ECO:0007669"/>
    <property type="project" value="UniProtKB-KW"/>
</dbReference>
<feature type="binding site" evidence="7">
    <location>
        <position position="195"/>
    </location>
    <ligand>
        <name>Fe(2+)</name>
        <dbReference type="ChEBI" id="CHEBI:29033"/>
    </ligand>
</feature>
<keyword evidence="5 7" id="KW-0627">Porphyrin biosynthesis</keyword>
<evidence type="ECO:0000313" key="9">
    <source>
        <dbReference type="EMBL" id="MBU9720944.1"/>
    </source>
</evidence>
<evidence type="ECO:0000256" key="3">
    <source>
        <dbReference type="ARBA" id="ARBA00023133"/>
    </source>
</evidence>
<proteinExistence type="inferred from homology"/>
<comment type="function">
    <text evidence="7 8">Involved in coproporphyrin-dependent heme b biosynthesis. Catalyzes the insertion of ferrous iron into coproporphyrin III to form Fe-coproporphyrin III.</text>
</comment>
<dbReference type="SUPFAM" id="SSF53800">
    <property type="entry name" value="Chelatase"/>
    <property type="match status" value="1"/>
</dbReference>
<evidence type="ECO:0000256" key="6">
    <source>
        <dbReference type="ARBA" id="ARBA00024536"/>
    </source>
</evidence>
<evidence type="ECO:0000256" key="2">
    <source>
        <dbReference type="ARBA" id="ARBA00023004"/>
    </source>
</evidence>
<protein>
    <recommendedName>
        <fullName evidence="7">Coproporphyrin III ferrochelatase</fullName>
        <ecNumber evidence="7">4.99.1.9</ecNumber>
    </recommendedName>
</protein>
<keyword evidence="7 8" id="KW-0963">Cytoplasm</keyword>
<dbReference type="EC" id="4.99.1.9" evidence="7"/>
<accession>A0ABS6JTD9</accession>
<evidence type="ECO:0000256" key="8">
    <source>
        <dbReference type="RuleBase" id="RU000607"/>
    </source>
</evidence>
<comment type="caution">
    <text evidence="7">Lacks conserved residue(s) required for the propagation of feature annotation.</text>
</comment>
<dbReference type="InterPro" id="IPR033644">
    <property type="entry name" value="Ferrochelatase_C"/>
</dbReference>
<dbReference type="Gene3D" id="3.40.50.1400">
    <property type="match status" value="2"/>
</dbReference>
<keyword evidence="2 7" id="KW-0408">Iron</keyword>
<dbReference type="HAMAP" id="MF_00323">
    <property type="entry name" value="Ferrochelatase"/>
    <property type="match status" value="1"/>
</dbReference>